<feature type="transmembrane region" description="Helical" evidence="1">
    <location>
        <begin position="97"/>
        <end position="115"/>
    </location>
</feature>
<evidence type="ECO:0000313" key="2">
    <source>
        <dbReference type="EMBL" id="CAE0655916.1"/>
    </source>
</evidence>
<feature type="transmembrane region" description="Helical" evidence="1">
    <location>
        <begin position="127"/>
        <end position="149"/>
    </location>
</feature>
<evidence type="ECO:0000256" key="1">
    <source>
        <dbReference type="SAM" id="Phobius"/>
    </source>
</evidence>
<protein>
    <submittedName>
        <fullName evidence="2">Uncharacterized protein</fullName>
    </submittedName>
</protein>
<gene>
    <name evidence="2" type="ORF">LGLO00237_LOCUS7828</name>
</gene>
<keyword evidence="1" id="KW-0472">Membrane</keyword>
<accession>A0A7S3YM09</accession>
<organism evidence="2">
    <name type="scientific">Lotharella globosa</name>
    <dbReference type="NCBI Taxonomy" id="91324"/>
    <lineage>
        <taxon>Eukaryota</taxon>
        <taxon>Sar</taxon>
        <taxon>Rhizaria</taxon>
        <taxon>Cercozoa</taxon>
        <taxon>Chlorarachniophyceae</taxon>
        <taxon>Lotharella</taxon>
    </lineage>
</organism>
<name>A0A7S3YM09_9EUKA</name>
<dbReference type="AlphaFoldDB" id="A0A7S3YM09"/>
<feature type="transmembrane region" description="Helical" evidence="1">
    <location>
        <begin position="73"/>
        <end position="91"/>
    </location>
</feature>
<reference evidence="2" key="1">
    <citation type="submission" date="2021-01" db="EMBL/GenBank/DDBJ databases">
        <authorList>
            <person name="Corre E."/>
            <person name="Pelletier E."/>
            <person name="Niang G."/>
            <person name="Scheremetjew M."/>
            <person name="Finn R."/>
            <person name="Kale V."/>
            <person name="Holt S."/>
            <person name="Cochrane G."/>
            <person name="Meng A."/>
            <person name="Brown T."/>
            <person name="Cohen L."/>
        </authorList>
    </citation>
    <scope>NUCLEOTIDE SEQUENCE</scope>
    <source>
        <strain evidence="2">CCCM811</strain>
    </source>
</reference>
<feature type="transmembrane region" description="Helical" evidence="1">
    <location>
        <begin position="20"/>
        <end position="37"/>
    </location>
</feature>
<keyword evidence="1" id="KW-1133">Transmembrane helix</keyword>
<sequence>MFILGVLSLAYWDRPTGITLLAQASFLLWVHSIYSIFKYYGTTNIPRVSSYVDLVSDMLGKTGKIRLRAARKISVVCGVAAQAIIFLWFFGVPWLRLFSSGAFIAFLGLAHFYLMEVDYKGSPKVRPFGMIPFLLAPALAAAAIAQVVAQ</sequence>
<dbReference type="EMBL" id="HBIV01010417">
    <property type="protein sequence ID" value="CAE0655916.1"/>
    <property type="molecule type" value="Transcribed_RNA"/>
</dbReference>
<proteinExistence type="predicted"/>
<keyword evidence="1" id="KW-0812">Transmembrane</keyword>